<reference evidence="14" key="1">
    <citation type="submission" date="2025-08" db="UniProtKB">
        <authorList>
            <consortium name="RefSeq"/>
        </authorList>
    </citation>
    <scope>IDENTIFICATION</scope>
    <source>
        <tissue evidence="14">Blood</tissue>
    </source>
</reference>
<dbReference type="Pfam" id="PF00029">
    <property type="entry name" value="Connexin"/>
    <property type="match status" value="1"/>
</dbReference>
<keyword evidence="8 10" id="KW-0472">Membrane</keyword>
<keyword evidence="4 9" id="KW-0812">Transmembrane</keyword>
<accession>A0ABM4F504</accession>
<dbReference type="InterPro" id="IPR017990">
    <property type="entry name" value="Connexin_CS"/>
</dbReference>
<dbReference type="Proteomes" id="UP001652627">
    <property type="component" value="Chromosome 13"/>
</dbReference>
<keyword evidence="7 10" id="KW-1133">Transmembrane helix</keyword>
<dbReference type="Gene3D" id="1.20.1440.80">
    <property type="entry name" value="Gap junction channel protein cysteine-rich domain"/>
    <property type="match status" value="1"/>
</dbReference>
<name>A0ABM4F504_9AVES</name>
<evidence type="ECO:0000313" key="14">
    <source>
        <dbReference type="RefSeq" id="XP_067160043.1"/>
    </source>
</evidence>
<sequence length="246" mass="27215">MGDWSLLGRLLEGAQEHSTAVGQVWLSVLFVFRILVLGAAAERAWGDEPAGFACDTQQPGCQSACYDSAFPISHLRFWVLQIIFVSTPSLVYLGHVLHLLRQEEKVRQRAAAAAARAGGGTPRRRWRQCPGRDVRGRGRMRGAVLRTYVCSVVSKALLEVGFMAGQCALYGFELEPLYACRRWPCPNAVNCYVSRPTEKTVFLLFMLAVACVSLLLNLAEIYHLATTKRRPGAQPRGKRRPGVLAV</sequence>
<dbReference type="InterPro" id="IPR038359">
    <property type="entry name" value="Connexin_N_sf"/>
</dbReference>
<feature type="transmembrane region" description="Helical" evidence="10">
    <location>
        <begin position="202"/>
        <end position="222"/>
    </location>
</feature>
<dbReference type="PANTHER" id="PTHR11984">
    <property type="entry name" value="CONNEXIN"/>
    <property type="match status" value="1"/>
</dbReference>
<feature type="transmembrane region" description="Helical" evidence="10">
    <location>
        <begin position="145"/>
        <end position="172"/>
    </location>
</feature>
<dbReference type="PROSITE" id="PS00407">
    <property type="entry name" value="CONNEXINS_1"/>
    <property type="match status" value="1"/>
</dbReference>
<comment type="function">
    <text evidence="9">One gap junction consists of a cluster of closely packed pairs of transmembrane channels, the connexons, through which materials of low MW diffuse from one cell to a neighboring cell.</text>
</comment>
<dbReference type="GeneID" id="136993253"/>
<protein>
    <recommendedName>
        <fullName evidence="9">Gap junction protein</fullName>
    </recommendedName>
</protein>
<keyword evidence="5 9" id="KW-0303">Gap junction</keyword>
<evidence type="ECO:0000259" key="12">
    <source>
        <dbReference type="SMART" id="SM01089"/>
    </source>
</evidence>
<evidence type="ECO:0000256" key="2">
    <source>
        <dbReference type="ARBA" id="ARBA00004651"/>
    </source>
</evidence>
<evidence type="ECO:0000256" key="1">
    <source>
        <dbReference type="ARBA" id="ARBA00004610"/>
    </source>
</evidence>
<dbReference type="InterPro" id="IPR013092">
    <property type="entry name" value="Connexin_N"/>
</dbReference>
<evidence type="ECO:0000313" key="13">
    <source>
        <dbReference type="Proteomes" id="UP001652627"/>
    </source>
</evidence>
<evidence type="ECO:0000256" key="6">
    <source>
        <dbReference type="ARBA" id="ARBA00022949"/>
    </source>
</evidence>
<evidence type="ECO:0000256" key="9">
    <source>
        <dbReference type="RuleBase" id="RU000630"/>
    </source>
</evidence>
<comment type="similarity">
    <text evidence="9">Belongs to the connexin family.</text>
</comment>
<keyword evidence="6" id="KW-0965">Cell junction</keyword>
<evidence type="ECO:0000256" key="4">
    <source>
        <dbReference type="ARBA" id="ARBA00022692"/>
    </source>
</evidence>
<keyword evidence="3" id="KW-1003">Cell membrane</keyword>
<dbReference type="SMART" id="SM01089">
    <property type="entry name" value="Connexin_CCC"/>
    <property type="match status" value="1"/>
</dbReference>
<comment type="subcellular location">
    <subcellularLocation>
        <location evidence="1">Cell junction</location>
        <location evidence="1">Gap junction</location>
    </subcellularLocation>
    <subcellularLocation>
        <location evidence="2 9">Cell membrane</location>
        <topology evidence="2 9">Multi-pass membrane protein</topology>
    </subcellularLocation>
</comment>
<gene>
    <name evidence="14" type="primary">LOC136993253</name>
</gene>
<dbReference type="SMART" id="SM00037">
    <property type="entry name" value="CNX"/>
    <property type="match status" value="1"/>
</dbReference>
<organism evidence="13 14">
    <name type="scientific">Apteryx mantelli</name>
    <name type="common">North Island brown kiwi</name>
    <dbReference type="NCBI Taxonomy" id="2696672"/>
    <lineage>
        <taxon>Eukaryota</taxon>
        <taxon>Metazoa</taxon>
        <taxon>Chordata</taxon>
        <taxon>Craniata</taxon>
        <taxon>Vertebrata</taxon>
        <taxon>Euteleostomi</taxon>
        <taxon>Archelosauria</taxon>
        <taxon>Archosauria</taxon>
        <taxon>Dinosauria</taxon>
        <taxon>Saurischia</taxon>
        <taxon>Theropoda</taxon>
        <taxon>Coelurosauria</taxon>
        <taxon>Aves</taxon>
        <taxon>Palaeognathae</taxon>
        <taxon>Apterygiformes</taxon>
        <taxon>Apterygidae</taxon>
        <taxon>Apteryx</taxon>
    </lineage>
</organism>
<proteinExistence type="inferred from homology"/>
<feature type="domain" description="Connexin N-terminal" evidence="11">
    <location>
        <begin position="43"/>
        <end position="76"/>
    </location>
</feature>
<evidence type="ECO:0000256" key="5">
    <source>
        <dbReference type="ARBA" id="ARBA00022868"/>
    </source>
</evidence>
<evidence type="ECO:0000256" key="3">
    <source>
        <dbReference type="ARBA" id="ARBA00022475"/>
    </source>
</evidence>
<evidence type="ECO:0000256" key="10">
    <source>
        <dbReference type="SAM" id="Phobius"/>
    </source>
</evidence>
<dbReference type="InterPro" id="IPR019570">
    <property type="entry name" value="Connexin_CCC"/>
</dbReference>
<comment type="subunit">
    <text evidence="9">A connexon is composed of a hexamer of connexins.</text>
</comment>
<feature type="transmembrane region" description="Helical" evidence="10">
    <location>
        <begin position="78"/>
        <end position="100"/>
    </location>
</feature>
<evidence type="ECO:0000256" key="7">
    <source>
        <dbReference type="ARBA" id="ARBA00022989"/>
    </source>
</evidence>
<evidence type="ECO:0000259" key="11">
    <source>
        <dbReference type="SMART" id="SM00037"/>
    </source>
</evidence>
<dbReference type="RefSeq" id="XP_067160043.1">
    <property type="nucleotide sequence ID" value="XM_067303942.1"/>
</dbReference>
<dbReference type="PRINTS" id="PR00206">
    <property type="entry name" value="CONNEXIN"/>
</dbReference>
<keyword evidence="13" id="KW-1185">Reference proteome</keyword>
<evidence type="ECO:0000256" key="8">
    <source>
        <dbReference type="ARBA" id="ARBA00023136"/>
    </source>
</evidence>
<feature type="domain" description="Connexin cysteine-rich" evidence="12">
    <location>
        <begin position="158"/>
        <end position="224"/>
    </location>
</feature>
<dbReference type="PANTHER" id="PTHR11984:SF49">
    <property type="entry name" value="GAP JUNCTION PROTEIN"/>
    <property type="match status" value="1"/>
</dbReference>
<dbReference type="InterPro" id="IPR000500">
    <property type="entry name" value="Connexin"/>
</dbReference>
<dbReference type="PROSITE" id="PS00408">
    <property type="entry name" value="CONNEXINS_2"/>
    <property type="match status" value="1"/>
</dbReference>